<evidence type="ECO:0000256" key="1">
    <source>
        <dbReference type="ARBA" id="ARBA00006484"/>
    </source>
</evidence>
<dbReference type="SUPFAM" id="SSF51735">
    <property type="entry name" value="NAD(P)-binding Rossmann-fold domains"/>
    <property type="match status" value="1"/>
</dbReference>
<gene>
    <name evidence="2" type="primary">fabG1</name>
    <name evidence="2" type="ORF">GCM10010185_45800</name>
</gene>
<dbReference type="AlphaFoldDB" id="A0A918AQ31"/>
<dbReference type="PRINTS" id="PR00081">
    <property type="entry name" value="GDHRDH"/>
</dbReference>
<reference evidence="2" key="2">
    <citation type="submission" date="2020-09" db="EMBL/GenBank/DDBJ databases">
        <authorList>
            <person name="Sun Q."/>
            <person name="Ohkuma M."/>
        </authorList>
    </citation>
    <scope>NUCLEOTIDE SEQUENCE</scope>
    <source>
        <strain evidence="2">JCM 3313</strain>
    </source>
</reference>
<dbReference type="InterPro" id="IPR036291">
    <property type="entry name" value="NAD(P)-bd_dom_sf"/>
</dbReference>
<dbReference type="InterPro" id="IPR002347">
    <property type="entry name" value="SDR_fam"/>
</dbReference>
<evidence type="ECO:0000313" key="3">
    <source>
        <dbReference type="Proteomes" id="UP000639606"/>
    </source>
</evidence>
<dbReference type="InterPro" id="IPR050259">
    <property type="entry name" value="SDR"/>
</dbReference>
<proteinExistence type="inferred from homology"/>
<dbReference type="Gene3D" id="3.40.50.720">
    <property type="entry name" value="NAD(P)-binding Rossmann-like Domain"/>
    <property type="match status" value="1"/>
</dbReference>
<name>A0A918AQ31_9PSEU</name>
<accession>A0A918AQ31</accession>
<dbReference type="RefSeq" id="WP_189225361.1">
    <property type="nucleotide sequence ID" value="NZ_BMRG01000010.1"/>
</dbReference>
<evidence type="ECO:0000313" key="2">
    <source>
        <dbReference type="EMBL" id="GGP67898.1"/>
    </source>
</evidence>
<dbReference type="Proteomes" id="UP000639606">
    <property type="component" value="Unassembled WGS sequence"/>
</dbReference>
<dbReference type="PANTHER" id="PTHR42879">
    <property type="entry name" value="3-OXOACYL-(ACYL-CARRIER-PROTEIN) REDUCTASE"/>
    <property type="match status" value="1"/>
</dbReference>
<dbReference type="Pfam" id="PF13561">
    <property type="entry name" value="adh_short_C2"/>
    <property type="match status" value="1"/>
</dbReference>
<comment type="similarity">
    <text evidence="1">Belongs to the short-chain dehydrogenases/reductases (SDR) family.</text>
</comment>
<keyword evidence="3" id="KW-1185">Reference proteome</keyword>
<comment type="caution">
    <text evidence="2">The sequence shown here is derived from an EMBL/GenBank/DDBJ whole genome shotgun (WGS) entry which is preliminary data.</text>
</comment>
<protein>
    <submittedName>
        <fullName evidence="2">3-oxoacyl-ACP reductase</fullName>
    </submittedName>
</protein>
<organism evidence="2 3">
    <name type="scientific">Saccharothrix coeruleofusca</name>
    <dbReference type="NCBI Taxonomy" id="33919"/>
    <lineage>
        <taxon>Bacteria</taxon>
        <taxon>Bacillati</taxon>
        <taxon>Actinomycetota</taxon>
        <taxon>Actinomycetes</taxon>
        <taxon>Pseudonocardiales</taxon>
        <taxon>Pseudonocardiaceae</taxon>
        <taxon>Saccharothrix</taxon>
    </lineage>
</organism>
<reference evidence="2" key="1">
    <citation type="journal article" date="2014" name="Int. J. Syst. Evol. Microbiol.">
        <title>Complete genome sequence of Corynebacterium casei LMG S-19264T (=DSM 44701T), isolated from a smear-ripened cheese.</title>
        <authorList>
            <consortium name="US DOE Joint Genome Institute (JGI-PGF)"/>
            <person name="Walter F."/>
            <person name="Albersmeier A."/>
            <person name="Kalinowski J."/>
            <person name="Ruckert C."/>
        </authorList>
    </citation>
    <scope>NUCLEOTIDE SEQUENCE</scope>
    <source>
        <strain evidence="2">JCM 3313</strain>
    </source>
</reference>
<dbReference type="PANTHER" id="PTHR42879:SF6">
    <property type="entry name" value="NADPH-DEPENDENT REDUCTASE BACG"/>
    <property type="match status" value="1"/>
</dbReference>
<sequence length="252" mass="25478">MDLGLDGRVAMVACASSGLGLGVAKALAAEGADVSICARDAERLAQACGKLEAIGGGRVRGQVADVADTAAVRRWVADTAAEFGGVDIVVGHTGGVVQGPVEDFGPDDYRQAVDTALIPHVALVTAATPHLKRGGWGRVLLITSESVRQPMPHNVLSGVARMGVLGYARNLVHSFGDSGVTVNVLAPGYHDTPALRGPSGEDTAAAAAEVPVRKVGDPDDFGALVAFLAAKQAGFVTGALLLVDGGNTRAAV</sequence>
<dbReference type="EMBL" id="BMRG01000010">
    <property type="protein sequence ID" value="GGP67898.1"/>
    <property type="molecule type" value="Genomic_DNA"/>
</dbReference>